<name>A0A0G0LZD4_9BACT</name>
<gene>
    <name evidence="2" type="ORF">US86_C0004G0047</name>
</gene>
<accession>A0A0G0LZD4</accession>
<evidence type="ECO:0000313" key="3">
    <source>
        <dbReference type="Proteomes" id="UP000034235"/>
    </source>
</evidence>
<dbReference type="Proteomes" id="UP000034235">
    <property type="component" value="Unassembled WGS sequence"/>
</dbReference>
<evidence type="ECO:0000313" key="2">
    <source>
        <dbReference type="EMBL" id="KKQ66729.1"/>
    </source>
</evidence>
<reference evidence="2 3" key="1">
    <citation type="journal article" date="2015" name="Nature">
        <title>rRNA introns, odd ribosomes, and small enigmatic genomes across a large radiation of phyla.</title>
        <authorList>
            <person name="Brown C.T."/>
            <person name="Hug L.A."/>
            <person name="Thomas B.C."/>
            <person name="Sharon I."/>
            <person name="Castelle C.J."/>
            <person name="Singh A."/>
            <person name="Wilkins M.J."/>
            <person name="Williams K.H."/>
            <person name="Banfield J.F."/>
        </authorList>
    </citation>
    <scope>NUCLEOTIDE SEQUENCE [LARGE SCALE GENOMIC DNA]</scope>
</reference>
<proteinExistence type="predicted"/>
<feature type="region of interest" description="Disordered" evidence="1">
    <location>
        <begin position="1"/>
        <end position="33"/>
    </location>
</feature>
<feature type="compositionally biased region" description="Basic and acidic residues" evidence="1">
    <location>
        <begin position="14"/>
        <end position="33"/>
    </location>
</feature>
<sequence length="337" mass="37822">MEESLKYNPISSTEKPKLFADQPRSHETPVYESARKDETAALAEVRQVLDEAKKQTTLTGYQQKVSQIPGYITEKMPSMLQKIKNVFKDYRMQLFAKTLLKGMVLVSLLESAAFFTHLTSLSQFVLPLSLLYITYEAFNSVYNKGLILGPFTNLHKEVAFSKIETPLGMVRSGEVVGSIHLGRSLGKMSDMSLRERAVKVPLDGLLGLQKLGQKFEQGSSDVADVTAVRARSHLVAQNSELFKNLGFSLEEQSEFQKDSLTRDISAKMIVAPVWGIRQLLKGRGLRGFKQANALQFGKSQTAWILPSQLIDPKNKEALNWHIQRFQQVAAKLERSSI</sequence>
<protein>
    <submittedName>
        <fullName evidence="2">Uncharacterized protein</fullName>
    </submittedName>
</protein>
<comment type="caution">
    <text evidence="2">The sequence shown here is derived from an EMBL/GenBank/DDBJ whole genome shotgun (WGS) entry which is preliminary data.</text>
</comment>
<dbReference type="AlphaFoldDB" id="A0A0G0LZD4"/>
<dbReference type="EMBL" id="LBUP01000004">
    <property type="protein sequence ID" value="KKQ66729.1"/>
    <property type="molecule type" value="Genomic_DNA"/>
</dbReference>
<organism evidence="2 3">
    <name type="scientific">Candidatus Daviesbacteria bacterium GW2011_GWA2_38_24</name>
    <dbReference type="NCBI Taxonomy" id="1618422"/>
    <lineage>
        <taxon>Bacteria</taxon>
        <taxon>Candidatus Daviesiibacteriota</taxon>
    </lineage>
</organism>
<evidence type="ECO:0000256" key="1">
    <source>
        <dbReference type="SAM" id="MobiDB-lite"/>
    </source>
</evidence>